<feature type="non-terminal residue" evidence="2">
    <location>
        <position position="1"/>
    </location>
</feature>
<evidence type="ECO:0000313" key="2">
    <source>
        <dbReference type="EMBL" id="TGD70171.1"/>
    </source>
</evidence>
<name>A0A4Z0LSA2_9GAMM</name>
<dbReference type="Proteomes" id="UP000298050">
    <property type="component" value="Unassembled WGS sequence"/>
</dbReference>
<keyword evidence="3" id="KW-1185">Reference proteome</keyword>
<feature type="domain" description="ChsH2 C-terminal OB-fold" evidence="1">
    <location>
        <begin position="12"/>
        <end position="75"/>
    </location>
</feature>
<dbReference type="InterPro" id="IPR012340">
    <property type="entry name" value="NA-bd_OB-fold"/>
</dbReference>
<dbReference type="AlphaFoldDB" id="A0A4Z0LSA2"/>
<dbReference type="Pfam" id="PF01796">
    <property type="entry name" value="OB_ChsH2_C"/>
    <property type="match status" value="1"/>
</dbReference>
<protein>
    <submittedName>
        <fullName evidence="2">OB-fold domain-containing protein</fullName>
    </submittedName>
</protein>
<dbReference type="RefSeq" id="WP_135446692.1">
    <property type="nucleotide sequence ID" value="NZ_SRLE01000063.1"/>
</dbReference>
<reference evidence="2 3" key="1">
    <citation type="submission" date="2019-04" db="EMBL/GenBank/DDBJ databases">
        <title>Taxonomy of novel Haliea sp. from mangrove soil of West Coast of India.</title>
        <authorList>
            <person name="Verma A."/>
            <person name="Kumar P."/>
            <person name="Krishnamurthi S."/>
        </authorList>
    </citation>
    <scope>NUCLEOTIDE SEQUENCE [LARGE SCALE GENOMIC DNA]</scope>
    <source>
        <strain evidence="2 3">SAOS-164</strain>
    </source>
</reference>
<gene>
    <name evidence="2" type="ORF">E4634_21355</name>
</gene>
<dbReference type="EMBL" id="SRLE01000063">
    <property type="protein sequence ID" value="TGD70171.1"/>
    <property type="molecule type" value="Genomic_DNA"/>
</dbReference>
<dbReference type="OrthoDB" id="3182121at2"/>
<evidence type="ECO:0000313" key="3">
    <source>
        <dbReference type="Proteomes" id="UP000298050"/>
    </source>
</evidence>
<dbReference type="SUPFAM" id="SSF50249">
    <property type="entry name" value="Nucleic acid-binding proteins"/>
    <property type="match status" value="1"/>
</dbReference>
<evidence type="ECO:0000259" key="1">
    <source>
        <dbReference type="Pfam" id="PF01796"/>
    </source>
</evidence>
<accession>A0A4Z0LSA2</accession>
<sequence length="88" mass="9708">RHCLSENVVPEAVAGTGVIDTYTLVHQKWHPAMPVPCVVARVAIDGAEGVYITSNILGCEPTDVDFGDRVRVTFEQHDDVYVPLFEKI</sequence>
<organism evidence="2 3">
    <name type="scientific">Mangrovimicrobium sediminis</name>
    <dbReference type="NCBI Taxonomy" id="2562682"/>
    <lineage>
        <taxon>Bacteria</taxon>
        <taxon>Pseudomonadati</taxon>
        <taxon>Pseudomonadota</taxon>
        <taxon>Gammaproteobacteria</taxon>
        <taxon>Cellvibrionales</taxon>
        <taxon>Halieaceae</taxon>
        <taxon>Mangrovimicrobium</taxon>
    </lineage>
</organism>
<dbReference type="InterPro" id="IPR002878">
    <property type="entry name" value="ChsH2_C"/>
</dbReference>
<comment type="caution">
    <text evidence="2">The sequence shown here is derived from an EMBL/GenBank/DDBJ whole genome shotgun (WGS) entry which is preliminary data.</text>
</comment>
<proteinExistence type="predicted"/>